<evidence type="ECO:0000256" key="2">
    <source>
        <dbReference type="SAM" id="MobiDB-lite"/>
    </source>
</evidence>
<dbReference type="InterPro" id="IPR000225">
    <property type="entry name" value="Armadillo"/>
</dbReference>
<dbReference type="SMART" id="SM00185">
    <property type="entry name" value="ARM"/>
    <property type="match status" value="6"/>
</dbReference>
<evidence type="ECO:0000313" key="4">
    <source>
        <dbReference type="EMBL" id="KAF8369978.1"/>
    </source>
</evidence>
<dbReference type="SUPFAM" id="SSF48371">
    <property type="entry name" value="ARM repeat"/>
    <property type="match status" value="1"/>
</dbReference>
<dbReference type="Pfam" id="PF00514">
    <property type="entry name" value="Arm"/>
    <property type="match status" value="1"/>
</dbReference>
<comment type="caution">
    <text evidence="4">The sequence shown here is derived from an EMBL/GenBank/DDBJ whole genome shotgun (WGS) entry which is preliminary data.</text>
</comment>
<dbReference type="AlphaFoldDB" id="A0A834Y8P1"/>
<feature type="repeat" description="ARM" evidence="1">
    <location>
        <begin position="458"/>
        <end position="493"/>
    </location>
</feature>
<evidence type="ECO:0000256" key="1">
    <source>
        <dbReference type="PROSITE-ProRule" id="PRU00259"/>
    </source>
</evidence>
<name>A0A834Y8P1_TETSI</name>
<dbReference type="InterPro" id="IPR011989">
    <property type="entry name" value="ARM-like"/>
</dbReference>
<dbReference type="PANTHER" id="PTHR46043">
    <property type="entry name" value="ARM REPEAT SUPERFAMILY PROTEIN"/>
    <property type="match status" value="1"/>
</dbReference>
<dbReference type="Pfam" id="PF23005">
    <property type="entry name" value="DUF7032"/>
    <property type="match status" value="1"/>
</dbReference>
<keyword evidence="5" id="KW-1185">Reference proteome</keyword>
<evidence type="ECO:0000313" key="5">
    <source>
        <dbReference type="Proteomes" id="UP000655225"/>
    </source>
</evidence>
<feature type="domain" description="DUF7032" evidence="3">
    <location>
        <begin position="29"/>
        <end position="138"/>
    </location>
</feature>
<feature type="region of interest" description="Disordered" evidence="2">
    <location>
        <begin position="590"/>
        <end position="616"/>
    </location>
</feature>
<dbReference type="InterPro" id="IPR054296">
    <property type="entry name" value="DUF7032"/>
</dbReference>
<feature type="compositionally biased region" description="Basic and acidic residues" evidence="2">
    <location>
        <begin position="1"/>
        <end position="18"/>
    </location>
</feature>
<protein>
    <recommendedName>
        <fullName evidence="3">DUF7032 domain-containing protein</fullName>
    </recommendedName>
</protein>
<dbReference type="PROSITE" id="PS50176">
    <property type="entry name" value="ARM_REPEAT"/>
    <property type="match status" value="2"/>
</dbReference>
<feature type="compositionally biased region" description="Pro residues" evidence="2">
    <location>
        <begin position="592"/>
        <end position="604"/>
    </location>
</feature>
<organism evidence="4 5">
    <name type="scientific">Tetracentron sinense</name>
    <name type="common">Spur-leaf</name>
    <dbReference type="NCBI Taxonomy" id="13715"/>
    <lineage>
        <taxon>Eukaryota</taxon>
        <taxon>Viridiplantae</taxon>
        <taxon>Streptophyta</taxon>
        <taxon>Embryophyta</taxon>
        <taxon>Tracheophyta</taxon>
        <taxon>Spermatophyta</taxon>
        <taxon>Magnoliopsida</taxon>
        <taxon>Trochodendrales</taxon>
        <taxon>Trochodendraceae</taxon>
        <taxon>Tetracentron</taxon>
    </lineage>
</organism>
<dbReference type="OMA" id="STAIECH"/>
<dbReference type="EMBL" id="JABCRI010000368">
    <property type="protein sequence ID" value="KAF8369978.1"/>
    <property type="molecule type" value="Genomic_DNA"/>
</dbReference>
<dbReference type="PANTHER" id="PTHR46043:SF5">
    <property type="entry name" value="ARM REPEAT SUPERFAMILY PROTEIN"/>
    <property type="match status" value="1"/>
</dbReference>
<dbReference type="OrthoDB" id="1742435at2759"/>
<sequence length="616" mass="67418">MRIKMGDKKGHKEEERSSPELSTGKSSLRQAIELISSLVFMSLSVKVFPVKWQLIRKKLEELNSCLTAAQNGDSNENSALSDLIPAILLTVRDIYDLARRCVDLSYSGKLLMQSDLDVVSAKFELHLKNLARVYTAGIPNHGYAIIVSRPGIGACRDDMKFYVKDLLTRLKIGNLEMKGQALVALNEVVGEDEKYLKIVVETDEIISILVNFLDLSEMKIQEESVKVISVIAGFNSYKAVLIEAGIIAPLIRVLESGSYLGKEKAARTLHILTENSNNAWSVSAHGGVTALLKICTNGDDRGELIGPACGVLRNLSGVEEIKRFMVEGGAISAFIKLMKSKDEDSQINSIEFLKIMASGDEAIRHLFIRSGGIHSLIHVLDPNSPFSSKAREIAIQAIESFGFSSTSSLKILLGSGFLELLLFFIRNGEVSIQEVAVKATYHLSGASDELKKAMGDGGFMPELVRLLDAKSFEIREMAAEALSNMVSVQRNKRRFLQEDCNVGHILKLLDPEEGKSVKHHGFLPFHLTSVTGTIKLRRASSVAFLFPDSSVSLSSSFFCDNSEAPWIFALPSHLRYRHYKAPTSFIAAPSSSLPPSPSSSPMPTTPIAAGTLSSVL</sequence>
<dbReference type="Gene3D" id="1.25.10.10">
    <property type="entry name" value="Leucine-rich Repeat Variant"/>
    <property type="match status" value="1"/>
</dbReference>
<feature type="repeat" description="ARM" evidence="1">
    <location>
        <begin position="286"/>
        <end position="330"/>
    </location>
</feature>
<dbReference type="Proteomes" id="UP000655225">
    <property type="component" value="Unassembled WGS sequence"/>
</dbReference>
<proteinExistence type="predicted"/>
<evidence type="ECO:0000259" key="3">
    <source>
        <dbReference type="Pfam" id="PF23005"/>
    </source>
</evidence>
<accession>A0A834Y8P1</accession>
<feature type="region of interest" description="Disordered" evidence="2">
    <location>
        <begin position="1"/>
        <end position="24"/>
    </location>
</feature>
<gene>
    <name evidence="4" type="ORF">HHK36_031991</name>
</gene>
<reference evidence="4 5" key="1">
    <citation type="submission" date="2020-04" db="EMBL/GenBank/DDBJ databases">
        <title>Plant Genome Project.</title>
        <authorList>
            <person name="Zhang R.-G."/>
        </authorList>
    </citation>
    <scope>NUCLEOTIDE SEQUENCE [LARGE SCALE GENOMIC DNA]</scope>
    <source>
        <strain evidence="4">YNK0</strain>
        <tissue evidence="4">Leaf</tissue>
    </source>
</reference>
<dbReference type="InterPro" id="IPR016024">
    <property type="entry name" value="ARM-type_fold"/>
</dbReference>